<reference evidence="2" key="1">
    <citation type="journal article" date="2021" name="PeerJ">
        <title>Extensive microbial diversity within the chicken gut microbiome revealed by metagenomics and culture.</title>
        <authorList>
            <person name="Gilroy R."/>
            <person name="Ravi A."/>
            <person name="Getino M."/>
            <person name="Pursley I."/>
            <person name="Horton D.L."/>
            <person name="Alikhan N.F."/>
            <person name="Baker D."/>
            <person name="Gharbi K."/>
            <person name="Hall N."/>
            <person name="Watson M."/>
            <person name="Adriaenssens E.M."/>
            <person name="Foster-Nyarko E."/>
            <person name="Jarju S."/>
            <person name="Secka A."/>
            <person name="Antonio M."/>
            <person name="Oren A."/>
            <person name="Chaudhuri R.R."/>
            <person name="La Ragione R."/>
            <person name="Hildebrand F."/>
            <person name="Pallen M.J."/>
        </authorList>
    </citation>
    <scope>NUCLEOTIDE SEQUENCE</scope>
    <source>
        <strain evidence="2">ChiHejej3B27-3195</strain>
    </source>
</reference>
<dbReference type="SUPFAM" id="SSF56112">
    <property type="entry name" value="Protein kinase-like (PK-like)"/>
    <property type="match status" value="1"/>
</dbReference>
<comment type="caution">
    <text evidence="2">The sequence shown here is derived from an EMBL/GenBank/DDBJ whole genome shotgun (WGS) entry which is preliminary data.</text>
</comment>
<gene>
    <name evidence="2" type="ORF">H9871_08100</name>
</gene>
<dbReference type="AlphaFoldDB" id="A0A9D1UTF2"/>
<reference evidence="2" key="2">
    <citation type="submission" date="2021-04" db="EMBL/GenBank/DDBJ databases">
        <authorList>
            <person name="Gilroy R."/>
        </authorList>
    </citation>
    <scope>NUCLEOTIDE SEQUENCE</scope>
    <source>
        <strain evidence="2">ChiHejej3B27-3195</strain>
    </source>
</reference>
<dbReference type="Pfam" id="PF01636">
    <property type="entry name" value="APH"/>
    <property type="match status" value="1"/>
</dbReference>
<evidence type="ECO:0000313" key="3">
    <source>
        <dbReference type="Proteomes" id="UP000824151"/>
    </source>
</evidence>
<proteinExistence type="predicted"/>
<dbReference type="InterPro" id="IPR002575">
    <property type="entry name" value="Aminoglycoside_PTrfase"/>
</dbReference>
<dbReference type="Proteomes" id="UP000824151">
    <property type="component" value="Unassembled WGS sequence"/>
</dbReference>
<accession>A0A9D1UTF2</accession>
<dbReference type="Gene3D" id="3.90.1200.10">
    <property type="match status" value="1"/>
</dbReference>
<sequence>MTPDVPSAARLDGRDWLIERVWPASGSDPRLSLEAHCDDVVRGGRVDAEGTVTLLEPDEDPALPALGAVAGQGRLIAHRPGRRAVVQIHDGRSYAKIVPSGKAPRVAEAHGRGRSFVSGFRLPSIVPHQFDSASVVCFSALRGRSFSALGADPRLTDTEWAAAWEAWSAGWSASVRTADSDGLPIHGVAEEKAVLRMWAARASPLFGEGTPDVVDRVAARLDAAGPPSALSHRDLHDGQLLWDPDQGVGLIDLDTCSRADPGLDLGNLAAHIDFAVTQGRWPGERASIALESVLHTSNALGVEPHRLAAWRIAARLRVACVNVLRPRWRIAACAERASIEEEISRDA</sequence>
<name>A0A9D1UTF2_9MICC</name>
<organism evidence="2 3">
    <name type="scientific">Candidatus Nesterenkonia stercoripullorum</name>
    <dbReference type="NCBI Taxonomy" id="2838701"/>
    <lineage>
        <taxon>Bacteria</taxon>
        <taxon>Bacillati</taxon>
        <taxon>Actinomycetota</taxon>
        <taxon>Actinomycetes</taxon>
        <taxon>Micrococcales</taxon>
        <taxon>Micrococcaceae</taxon>
        <taxon>Nesterenkonia</taxon>
    </lineage>
</organism>
<dbReference type="EMBL" id="DXGD01000300">
    <property type="protein sequence ID" value="HIX00094.1"/>
    <property type="molecule type" value="Genomic_DNA"/>
</dbReference>
<evidence type="ECO:0000259" key="1">
    <source>
        <dbReference type="Pfam" id="PF01636"/>
    </source>
</evidence>
<feature type="domain" description="Aminoglycoside phosphotransferase" evidence="1">
    <location>
        <begin position="174"/>
        <end position="274"/>
    </location>
</feature>
<dbReference type="InterPro" id="IPR011009">
    <property type="entry name" value="Kinase-like_dom_sf"/>
</dbReference>
<evidence type="ECO:0000313" key="2">
    <source>
        <dbReference type="EMBL" id="HIX00094.1"/>
    </source>
</evidence>
<protein>
    <submittedName>
        <fullName evidence="2">Aminoglycoside phosphotransferase family protein</fullName>
    </submittedName>
</protein>